<dbReference type="SUPFAM" id="SSF53300">
    <property type="entry name" value="vWA-like"/>
    <property type="match status" value="1"/>
</dbReference>
<dbReference type="InterPro" id="IPR002035">
    <property type="entry name" value="VWF_A"/>
</dbReference>
<accession>A0A3M9XTF3</accession>
<evidence type="ECO:0000313" key="4">
    <source>
        <dbReference type="EMBL" id="RNJ50150.1"/>
    </source>
</evidence>
<evidence type="ECO:0000313" key="5">
    <source>
        <dbReference type="Proteomes" id="UP000268623"/>
    </source>
</evidence>
<sequence length="677" mass="71980">MIEPDLTQLNAPVPPPDGDAKRMALAAAMAAFEKGAAEAQGSAAPQRLSHASSPMEGKRKMRQTLHFNRALAASIAALMIGAPAAFMLSRNYAPGGGSISNLSRGPTSPPAEVAVAPRMEAPAAVQPAPAPSAPVAREERAKTAGALGGRAHGVAAPPPRLAGSVRKDAEQRLSRSIPPAKPVAAIGAEGARPSPPIDTNVAPESEFRDRFESKETNPVKSATAEPVSTFSIDVDAASYAFARRALNAGRLPPKDSVRVEEFVNYFPYDYPKPESAQTPFKPTITVTPSPWSAGNRLVHVAIQGYALQSAERPRANLVFLIDVSGSMSPQDRLPLVKNALRMLVDELKPEDTVAVVTYASGSGVALEPTKVADKAKILATIDALGAGGSTAGAQGIQDAYRLAESNFDKTAVNRVILATDGDFNVGVADQSELKGLIERKREKGVFLSILGVGQGNYNDALMQALAQNGNGAAVYVDNLNEARKALVEEASSTLFPIAKDVKIQVEWNPARVSEYRLIGYETRALRREDFNNDKVDAGDVGSGHRVTAIYEITPAGSEKNLIDDLRYGQNTPAAAQAKSELGFLKLRYKLPKEEASRLIEQPIADQQGVESLTRAPQDVRFSIAVAAFAQLLKGAPYLGDYSYDDVIALAQSAKGDDPFGYRAEFVNLARLAKSARP</sequence>
<organism evidence="4 5">
    <name type="scientific">Methylocystis hirsuta</name>
    <dbReference type="NCBI Taxonomy" id="369798"/>
    <lineage>
        <taxon>Bacteria</taxon>
        <taxon>Pseudomonadati</taxon>
        <taxon>Pseudomonadota</taxon>
        <taxon>Alphaproteobacteria</taxon>
        <taxon>Hyphomicrobiales</taxon>
        <taxon>Methylocystaceae</taxon>
        <taxon>Methylocystis</taxon>
    </lineage>
</organism>
<dbReference type="InterPro" id="IPR022156">
    <property type="entry name" value="Uncharacterised_YfbK_N"/>
</dbReference>
<protein>
    <submittedName>
        <fullName evidence="4">VWA domain-containing protein</fullName>
    </submittedName>
</protein>
<name>A0A3M9XTF3_9HYPH</name>
<dbReference type="PANTHER" id="PTHR10166">
    <property type="entry name" value="VOLTAGE-DEPENDENT CALCIUM CHANNEL SUBUNIT ALPHA-2/DELTA-RELATED"/>
    <property type="match status" value="1"/>
</dbReference>
<dbReference type="EMBL" id="QWDD01000001">
    <property type="protein sequence ID" value="RNJ50150.1"/>
    <property type="molecule type" value="Genomic_DNA"/>
</dbReference>
<gene>
    <name evidence="4" type="ORF">D1O30_11655</name>
</gene>
<dbReference type="InterPro" id="IPR036465">
    <property type="entry name" value="vWFA_dom_sf"/>
</dbReference>
<dbReference type="Pfam" id="PF12450">
    <property type="entry name" value="vWF_A"/>
    <property type="match status" value="1"/>
</dbReference>
<dbReference type="AlphaFoldDB" id="A0A3M9XTF3"/>
<keyword evidence="2" id="KW-0812">Transmembrane</keyword>
<dbReference type="PANTHER" id="PTHR10166:SF37">
    <property type="entry name" value="STOLID, ISOFORM H"/>
    <property type="match status" value="1"/>
</dbReference>
<feature type="transmembrane region" description="Helical" evidence="2">
    <location>
        <begin position="67"/>
        <end position="88"/>
    </location>
</feature>
<dbReference type="PROSITE" id="PS50234">
    <property type="entry name" value="VWFA"/>
    <property type="match status" value="1"/>
</dbReference>
<keyword evidence="2" id="KW-0472">Membrane</keyword>
<dbReference type="Pfam" id="PF12034">
    <property type="entry name" value="YfbK_C"/>
    <property type="match status" value="1"/>
</dbReference>
<dbReference type="InterPro" id="IPR021908">
    <property type="entry name" value="YfbK_C"/>
</dbReference>
<keyword evidence="2" id="KW-1133">Transmembrane helix</keyword>
<dbReference type="OrthoDB" id="9805121at2"/>
<comment type="caution">
    <text evidence="4">The sequence shown here is derived from an EMBL/GenBank/DDBJ whole genome shotgun (WGS) entry which is preliminary data.</text>
</comment>
<dbReference type="RefSeq" id="WP_123176099.1">
    <property type="nucleotide sequence ID" value="NZ_QWDD01000001.1"/>
</dbReference>
<dbReference type="InterPro" id="IPR051173">
    <property type="entry name" value="Ca_channel_alpha-2/delta"/>
</dbReference>
<dbReference type="Gene3D" id="3.40.50.410">
    <property type="entry name" value="von Willebrand factor, type A domain"/>
    <property type="match status" value="1"/>
</dbReference>
<dbReference type="Pfam" id="PF00092">
    <property type="entry name" value="VWA"/>
    <property type="match status" value="1"/>
</dbReference>
<keyword evidence="5" id="KW-1185">Reference proteome</keyword>
<feature type="region of interest" description="Disordered" evidence="1">
    <location>
        <begin position="1"/>
        <end position="20"/>
    </location>
</feature>
<reference evidence="4 5" key="1">
    <citation type="submission" date="2018-08" db="EMBL/GenBank/DDBJ databases">
        <title>Genome sequence of Methylocystis hirsuta CSC1, a methanotroph able to accumulate PHAs.</title>
        <authorList>
            <person name="Bordel S."/>
            <person name="Rodriguez E."/>
            <person name="Gancedo J."/>
            <person name="Munoz R."/>
        </authorList>
    </citation>
    <scope>NUCLEOTIDE SEQUENCE [LARGE SCALE GENOMIC DNA]</scope>
    <source>
        <strain evidence="4 5">CSC1</strain>
    </source>
</reference>
<dbReference type="Proteomes" id="UP000268623">
    <property type="component" value="Unassembled WGS sequence"/>
</dbReference>
<dbReference type="SMART" id="SM00327">
    <property type="entry name" value="VWA"/>
    <property type="match status" value="1"/>
</dbReference>
<evidence type="ECO:0000256" key="1">
    <source>
        <dbReference type="SAM" id="MobiDB-lite"/>
    </source>
</evidence>
<evidence type="ECO:0000256" key="2">
    <source>
        <dbReference type="SAM" id="Phobius"/>
    </source>
</evidence>
<dbReference type="CDD" id="cd01465">
    <property type="entry name" value="vWA_subgroup"/>
    <property type="match status" value="1"/>
</dbReference>
<evidence type="ECO:0000259" key="3">
    <source>
        <dbReference type="PROSITE" id="PS50234"/>
    </source>
</evidence>
<feature type="domain" description="VWFA" evidence="3">
    <location>
        <begin position="316"/>
        <end position="494"/>
    </location>
</feature>
<proteinExistence type="predicted"/>